<organism evidence="1 2">
    <name type="scientific">Paenibacillus helianthi</name>
    <dbReference type="NCBI Taxonomy" id="1349432"/>
    <lineage>
        <taxon>Bacteria</taxon>
        <taxon>Bacillati</taxon>
        <taxon>Bacillota</taxon>
        <taxon>Bacilli</taxon>
        <taxon>Bacillales</taxon>
        <taxon>Paenibacillaceae</taxon>
        <taxon>Paenibacillus</taxon>
    </lineage>
</organism>
<evidence type="ECO:0000313" key="2">
    <source>
        <dbReference type="Proteomes" id="UP000186058"/>
    </source>
</evidence>
<accession>A0ABX3EES8</accession>
<sequence length="108" mass="12944">MKEVNADLYHLLNENETGLYTQEFHKNKTVYAYVHLDFTDLANFVEAVGTYPFEEGGMKVTMFERSICVDLNDIIEGHDYKLSSYKKCFDEDDWERYKEQIEEMERDY</sequence>
<dbReference type="EMBL" id="LVWI01000096">
    <property type="protein sequence ID" value="OKP78737.1"/>
    <property type="molecule type" value="Genomic_DNA"/>
</dbReference>
<dbReference type="Proteomes" id="UP000186058">
    <property type="component" value="Unassembled WGS sequence"/>
</dbReference>
<gene>
    <name evidence="1" type="ORF">A3844_28915</name>
</gene>
<proteinExistence type="predicted"/>
<evidence type="ECO:0000313" key="1">
    <source>
        <dbReference type="EMBL" id="OKP78737.1"/>
    </source>
</evidence>
<reference evidence="1 2" key="1">
    <citation type="submission" date="2016-03" db="EMBL/GenBank/DDBJ databases">
        <authorList>
            <person name="Sant'Anna F.H."/>
            <person name="Ambrosini A."/>
            <person name="Souza R."/>
            <person name="Bach E."/>
            <person name="Fernandes G."/>
            <person name="Balsanelli E."/>
            <person name="Baura V.A."/>
            <person name="Souza E.M."/>
            <person name="Passaglia L."/>
        </authorList>
    </citation>
    <scope>NUCLEOTIDE SEQUENCE [LARGE SCALE GENOMIC DNA]</scope>
    <source>
        <strain evidence="1 2">P26E</strain>
    </source>
</reference>
<protein>
    <submittedName>
        <fullName evidence="1">Uncharacterized protein</fullName>
    </submittedName>
</protein>
<comment type="caution">
    <text evidence="1">The sequence shown here is derived from an EMBL/GenBank/DDBJ whole genome shotgun (WGS) entry which is preliminary data.</text>
</comment>
<dbReference type="RefSeq" id="WP_074109361.1">
    <property type="nucleotide sequence ID" value="NZ_LVWI01000096.1"/>
</dbReference>
<name>A0ABX3EES8_9BACL</name>
<keyword evidence="2" id="KW-1185">Reference proteome</keyword>